<organism evidence="2 3">
    <name type="scientific">Mycena rosella</name>
    <name type="common">Pink bonnet</name>
    <name type="synonym">Agaricus rosellus</name>
    <dbReference type="NCBI Taxonomy" id="1033263"/>
    <lineage>
        <taxon>Eukaryota</taxon>
        <taxon>Fungi</taxon>
        <taxon>Dikarya</taxon>
        <taxon>Basidiomycota</taxon>
        <taxon>Agaricomycotina</taxon>
        <taxon>Agaricomycetes</taxon>
        <taxon>Agaricomycetidae</taxon>
        <taxon>Agaricales</taxon>
        <taxon>Marasmiineae</taxon>
        <taxon>Mycenaceae</taxon>
        <taxon>Mycena</taxon>
    </lineage>
</organism>
<evidence type="ECO:0000313" key="2">
    <source>
        <dbReference type="EMBL" id="KAJ7659517.1"/>
    </source>
</evidence>
<keyword evidence="3" id="KW-1185">Reference proteome</keyword>
<feature type="region of interest" description="Disordered" evidence="1">
    <location>
        <begin position="1"/>
        <end position="61"/>
    </location>
</feature>
<evidence type="ECO:0000256" key="1">
    <source>
        <dbReference type="SAM" id="MobiDB-lite"/>
    </source>
</evidence>
<proteinExistence type="predicted"/>
<feature type="region of interest" description="Disordered" evidence="1">
    <location>
        <begin position="137"/>
        <end position="157"/>
    </location>
</feature>
<comment type="caution">
    <text evidence="2">The sequence shown here is derived from an EMBL/GenBank/DDBJ whole genome shotgun (WGS) entry which is preliminary data.</text>
</comment>
<gene>
    <name evidence="2" type="ORF">B0H17DRAFT_339921</name>
</gene>
<reference evidence="2" key="1">
    <citation type="submission" date="2023-03" db="EMBL/GenBank/DDBJ databases">
        <title>Massive genome expansion in bonnet fungi (Mycena s.s.) driven by repeated elements and novel gene families across ecological guilds.</title>
        <authorList>
            <consortium name="Lawrence Berkeley National Laboratory"/>
            <person name="Harder C.B."/>
            <person name="Miyauchi S."/>
            <person name="Viragh M."/>
            <person name="Kuo A."/>
            <person name="Thoen E."/>
            <person name="Andreopoulos B."/>
            <person name="Lu D."/>
            <person name="Skrede I."/>
            <person name="Drula E."/>
            <person name="Henrissat B."/>
            <person name="Morin E."/>
            <person name="Kohler A."/>
            <person name="Barry K."/>
            <person name="LaButti K."/>
            <person name="Morin E."/>
            <person name="Salamov A."/>
            <person name="Lipzen A."/>
            <person name="Mereny Z."/>
            <person name="Hegedus B."/>
            <person name="Baldrian P."/>
            <person name="Stursova M."/>
            <person name="Weitz H."/>
            <person name="Taylor A."/>
            <person name="Grigoriev I.V."/>
            <person name="Nagy L.G."/>
            <person name="Martin F."/>
            <person name="Kauserud H."/>
        </authorList>
    </citation>
    <scope>NUCLEOTIDE SEQUENCE</scope>
    <source>
        <strain evidence="2">CBHHK067</strain>
    </source>
</reference>
<dbReference type="Proteomes" id="UP001221757">
    <property type="component" value="Unassembled WGS sequence"/>
</dbReference>
<protein>
    <submittedName>
        <fullName evidence="2">Uncharacterized protein</fullName>
    </submittedName>
</protein>
<feature type="compositionally biased region" description="Basic residues" evidence="1">
    <location>
        <begin position="147"/>
        <end position="157"/>
    </location>
</feature>
<dbReference type="AlphaFoldDB" id="A0AAD7CRB2"/>
<dbReference type="EMBL" id="JARKIE010000268">
    <property type="protein sequence ID" value="KAJ7659517.1"/>
    <property type="molecule type" value="Genomic_DNA"/>
</dbReference>
<accession>A0AAD7CRB2</accession>
<name>A0AAD7CRB2_MYCRO</name>
<sequence>MPSRQSPASPDRPPPPPENLVVVSPCSRAPSPSRPSPSPASPPPRPPLAASPSSRPAGTTSGGVSLHILHCSLLLFLLASLLPGASRTAFFQQPNNIVWTCGESTFPQFTIWINNSDVSLLTAITAIIPVEQNFNCKGHQPEPVQRAPRRGVHHRRD</sequence>
<feature type="compositionally biased region" description="Pro residues" evidence="1">
    <location>
        <begin position="32"/>
        <end position="49"/>
    </location>
</feature>
<evidence type="ECO:0000313" key="3">
    <source>
        <dbReference type="Proteomes" id="UP001221757"/>
    </source>
</evidence>